<keyword evidence="2" id="KW-1185">Reference proteome</keyword>
<evidence type="ECO:0000313" key="1">
    <source>
        <dbReference type="EMBL" id="MBS2101153.1"/>
    </source>
</evidence>
<dbReference type="EMBL" id="JAGUCO010000043">
    <property type="protein sequence ID" value="MBS2101153.1"/>
    <property type="molecule type" value="Genomic_DNA"/>
</dbReference>
<dbReference type="SUPFAM" id="SSF82185">
    <property type="entry name" value="Histone H3 K4-specific methyltransferase SET7/9 N-terminal domain"/>
    <property type="match status" value="1"/>
</dbReference>
<gene>
    <name evidence="1" type="ORF">KEM10_22905</name>
</gene>
<dbReference type="PROSITE" id="PS51257">
    <property type="entry name" value="PROKAR_LIPOPROTEIN"/>
    <property type="match status" value="1"/>
</dbReference>
<evidence type="ECO:0008006" key="3">
    <source>
        <dbReference type="Google" id="ProtNLM"/>
    </source>
</evidence>
<evidence type="ECO:0000313" key="2">
    <source>
        <dbReference type="Proteomes" id="UP000708576"/>
    </source>
</evidence>
<comment type="caution">
    <text evidence="1">The sequence shown here is derived from an EMBL/GenBank/DDBJ whole genome shotgun (WGS) entry which is preliminary data.</text>
</comment>
<reference evidence="1 2" key="1">
    <citation type="journal article" date="2015" name="Int. J. Syst. Evol. Microbiol.">
        <title>Carboxylicivirga linearis sp. nov., isolated from a sea cucumber culture pond.</title>
        <authorList>
            <person name="Wang F.Q."/>
            <person name="Zhou Y.X."/>
            <person name="Lin X.Z."/>
            <person name="Chen G.J."/>
            <person name="Du Z.J."/>
        </authorList>
    </citation>
    <scope>NUCLEOTIDE SEQUENCE [LARGE SCALE GENOMIC DNA]</scope>
    <source>
        <strain evidence="1 2">FB218</strain>
    </source>
</reference>
<protein>
    <recommendedName>
        <fullName evidence="3">Lipoprotein</fullName>
    </recommendedName>
</protein>
<accession>A0ABS5K203</accession>
<dbReference type="RefSeq" id="WP_212220386.1">
    <property type="nucleotide sequence ID" value="NZ_JAGUCO010000043.1"/>
</dbReference>
<sequence>MRKYLILSMIILLSTSCAYKKTGYIIYSYPSGEKMIMVNMLEDRFHGDLIYFNKNGDTLDIQKWINGINESEHFNYDSTLVSFYKEFVYVDIDSVLLMDNNKLNIYNAPQYTLILQATNCKLKRDSATTYIIPKSTKDSVKLSIVMDSGNERTLIKTLSRKVIWE</sequence>
<dbReference type="Proteomes" id="UP000708576">
    <property type="component" value="Unassembled WGS sequence"/>
</dbReference>
<proteinExistence type="predicted"/>
<name>A0ABS5K203_9BACT</name>
<organism evidence="1 2">
    <name type="scientific">Carboxylicivirga linearis</name>
    <dbReference type="NCBI Taxonomy" id="1628157"/>
    <lineage>
        <taxon>Bacteria</taxon>
        <taxon>Pseudomonadati</taxon>
        <taxon>Bacteroidota</taxon>
        <taxon>Bacteroidia</taxon>
        <taxon>Marinilabiliales</taxon>
        <taxon>Marinilabiliaceae</taxon>
        <taxon>Carboxylicivirga</taxon>
    </lineage>
</organism>